<keyword evidence="2" id="KW-0378">Hydrolase</keyword>
<accession>A0A1X3D3V2</accession>
<dbReference type="Proteomes" id="UP000193118">
    <property type="component" value="Unassembled WGS sequence"/>
</dbReference>
<evidence type="ECO:0000313" key="6">
    <source>
        <dbReference type="Proteomes" id="UP000193118"/>
    </source>
</evidence>
<reference evidence="6" key="1">
    <citation type="submission" date="2017-01" db="EMBL/GenBank/DDBJ databases">
        <authorList>
            <person name="Wolfgang W.J."/>
            <person name="Cole J."/>
            <person name="Wroblewski D."/>
            <person name="Mcginnis J."/>
            <person name="Musser K.A."/>
        </authorList>
    </citation>
    <scope>NUCLEOTIDE SEQUENCE [LARGE SCALE GENOMIC DNA]</scope>
    <source>
        <strain evidence="6">DSM 19151</strain>
    </source>
</reference>
<dbReference type="SMART" id="SM00479">
    <property type="entry name" value="EXOIII"/>
    <property type="match status" value="1"/>
</dbReference>
<dbReference type="STRING" id="194197.BWD09_10520"/>
<dbReference type="SUPFAM" id="SSF53098">
    <property type="entry name" value="Ribonuclease H-like"/>
    <property type="match status" value="2"/>
</dbReference>
<dbReference type="GO" id="GO:0003676">
    <property type="term" value="F:nucleic acid binding"/>
    <property type="evidence" value="ECO:0007669"/>
    <property type="project" value="InterPro"/>
</dbReference>
<dbReference type="InterPro" id="IPR013520">
    <property type="entry name" value="Ribonucl_H"/>
</dbReference>
<gene>
    <name evidence="5" type="ORF">BWD09_10520</name>
</gene>
<evidence type="ECO:0000259" key="4">
    <source>
        <dbReference type="SMART" id="SM00479"/>
    </source>
</evidence>
<name>A0A1X3D3V2_9NEIS</name>
<dbReference type="GO" id="GO:0006259">
    <property type="term" value="P:DNA metabolic process"/>
    <property type="evidence" value="ECO:0007669"/>
    <property type="project" value="UniProtKB-ARBA"/>
</dbReference>
<evidence type="ECO:0000313" key="5">
    <source>
        <dbReference type="EMBL" id="OSI14452.1"/>
    </source>
</evidence>
<evidence type="ECO:0000256" key="2">
    <source>
        <dbReference type="ARBA" id="ARBA00022801"/>
    </source>
</evidence>
<keyword evidence="3" id="KW-0269">Exonuclease</keyword>
<dbReference type="GO" id="GO:0008408">
    <property type="term" value="F:3'-5' exonuclease activity"/>
    <property type="evidence" value="ECO:0007669"/>
    <property type="project" value="TreeGrafter"/>
</dbReference>
<organism evidence="5 6">
    <name type="scientific">Neisseria dentiae</name>
    <dbReference type="NCBI Taxonomy" id="194197"/>
    <lineage>
        <taxon>Bacteria</taxon>
        <taxon>Pseudomonadati</taxon>
        <taxon>Pseudomonadota</taxon>
        <taxon>Betaproteobacteria</taxon>
        <taxon>Neisseriales</taxon>
        <taxon>Neisseriaceae</taxon>
        <taxon>Neisseria</taxon>
    </lineage>
</organism>
<dbReference type="Pfam" id="PF00929">
    <property type="entry name" value="RNase_T"/>
    <property type="match status" value="1"/>
</dbReference>
<protein>
    <recommendedName>
        <fullName evidence="4">Exonuclease domain-containing protein</fullName>
    </recommendedName>
</protein>
<dbReference type="InterPro" id="IPR012337">
    <property type="entry name" value="RNaseH-like_sf"/>
</dbReference>
<proteinExistence type="predicted"/>
<keyword evidence="1" id="KW-0540">Nuclease</keyword>
<comment type="caution">
    <text evidence="5">The sequence shown here is derived from an EMBL/GenBank/DDBJ whole genome shotgun (WGS) entry which is preliminary data.</text>
</comment>
<dbReference type="Gene3D" id="3.30.420.10">
    <property type="entry name" value="Ribonuclease H-like superfamily/Ribonuclease H"/>
    <property type="match status" value="2"/>
</dbReference>
<dbReference type="RefSeq" id="WP_211276426.1">
    <property type="nucleotide sequence ID" value="NZ_CAUJPZ010000041.1"/>
</dbReference>
<dbReference type="PANTHER" id="PTHR30231:SF4">
    <property type="entry name" value="PROTEIN NEN2"/>
    <property type="match status" value="1"/>
</dbReference>
<evidence type="ECO:0000256" key="3">
    <source>
        <dbReference type="ARBA" id="ARBA00022839"/>
    </source>
</evidence>
<dbReference type="GeneID" id="94581708"/>
<sequence length="394" mass="45041">MLLFVVLVFAITAVWMIFRKERGNALPANNQNDLFDNYVVLDTETTGLDDDAEIIEIAIIDIDDNVLLNTLIRPSKPMPDWCEAVRIHGITNEMLDGAPTWKEMYPRIVEILSGKQVVIYNADFDLRLIRQTCDKYDLQAPIDTAFCAMNHYSEWYGEKSYTFPGRYHKQSLYKAVRFTGNKFSGENHRALTDCKATLSVLKSINGVNSPELMREEVINEFKRKTSLLFDDAVVVGFNVSGNIKSQNILEIGIIDTQGNILLDTFVCPKRKISDNTKYLKFIGKSAAEFSNFPKWDELYELVFSLLDSKKVFCINNNTIKNINLENKKYGLPEIDFIELSVNEVFYNLNSLGVENGLYNLSCTADKLNMKIDKLRSVSSCLVFCEMMKHLDIEK</sequence>
<feature type="domain" description="Exonuclease" evidence="4">
    <location>
        <begin position="37"/>
        <end position="210"/>
    </location>
</feature>
<dbReference type="EMBL" id="MTBO01000035">
    <property type="protein sequence ID" value="OSI14452.1"/>
    <property type="molecule type" value="Genomic_DNA"/>
</dbReference>
<dbReference type="InterPro" id="IPR036397">
    <property type="entry name" value="RNaseH_sf"/>
</dbReference>
<dbReference type="PANTHER" id="PTHR30231">
    <property type="entry name" value="DNA POLYMERASE III SUBUNIT EPSILON"/>
    <property type="match status" value="1"/>
</dbReference>
<dbReference type="AlphaFoldDB" id="A0A1X3D3V2"/>
<evidence type="ECO:0000256" key="1">
    <source>
        <dbReference type="ARBA" id="ARBA00022722"/>
    </source>
</evidence>
<keyword evidence="6" id="KW-1185">Reference proteome</keyword>
<dbReference type="CDD" id="cd06127">
    <property type="entry name" value="DEDDh"/>
    <property type="match status" value="1"/>
</dbReference>